<evidence type="ECO:0000256" key="1">
    <source>
        <dbReference type="ARBA" id="ARBA00004141"/>
    </source>
</evidence>
<reference evidence="7 8" key="1">
    <citation type="journal article" date="2015" name="Nature">
        <title>rRNA introns, odd ribosomes, and small enigmatic genomes across a large radiation of phyla.</title>
        <authorList>
            <person name="Brown C.T."/>
            <person name="Hug L.A."/>
            <person name="Thomas B.C."/>
            <person name="Sharon I."/>
            <person name="Castelle C.J."/>
            <person name="Singh A."/>
            <person name="Wilkins M.J."/>
            <person name="Williams K.H."/>
            <person name="Banfield J.F."/>
        </authorList>
    </citation>
    <scope>NUCLEOTIDE SEQUENCE [LARGE SCALE GENOMIC DNA]</scope>
</reference>
<feature type="transmembrane region" description="Helical" evidence="5">
    <location>
        <begin position="268"/>
        <end position="287"/>
    </location>
</feature>
<accession>A0A0G1N1U4</accession>
<keyword evidence="2 5" id="KW-0812">Transmembrane</keyword>
<dbReference type="InterPro" id="IPR007016">
    <property type="entry name" value="O-antigen_ligase-rel_domated"/>
</dbReference>
<feature type="transmembrane region" description="Helical" evidence="5">
    <location>
        <begin position="77"/>
        <end position="99"/>
    </location>
</feature>
<evidence type="ECO:0000313" key="8">
    <source>
        <dbReference type="Proteomes" id="UP000034727"/>
    </source>
</evidence>
<feature type="transmembrane region" description="Helical" evidence="5">
    <location>
        <begin position="416"/>
        <end position="437"/>
    </location>
</feature>
<feature type="transmembrane region" description="Helical" evidence="5">
    <location>
        <begin position="294"/>
        <end position="316"/>
    </location>
</feature>
<dbReference type="Pfam" id="PF04932">
    <property type="entry name" value="Wzy_C"/>
    <property type="match status" value="1"/>
</dbReference>
<keyword evidence="4 5" id="KW-0472">Membrane</keyword>
<evidence type="ECO:0000313" key="7">
    <source>
        <dbReference type="EMBL" id="KKU14474.1"/>
    </source>
</evidence>
<feature type="transmembrane region" description="Helical" evidence="5">
    <location>
        <begin position="443"/>
        <end position="462"/>
    </location>
</feature>
<keyword evidence="3 5" id="KW-1133">Transmembrane helix</keyword>
<feature type="transmembrane region" description="Helical" evidence="5">
    <location>
        <begin position="243"/>
        <end position="262"/>
    </location>
</feature>
<evidence type="ECO:0000256" key="5">
    <source>
        <dbReference type="SAM" id="Phobius"/>
    </source>
</evidence>
<feature type="transmembrane region" description="Helical" evidence="5">
    <location>
        <begin position="382"/>
        <end position="404"/>
    </location>
</feature>
<feature type="domain" description="O-antigen ligase-related" evidence="6">
    <location>
        <begin position="252"/>
        <end position="399"/>
    </location>
</feature>
<comment type="caution">
    <text evidence="7">The sequence shown here is derived from an EMBL/GenBank/DDBJ whole genome shotgun (WGS) entry which is preliminary data.</text>
</comment>
<evidence type="ECO:0000256" key="4">
    <source>
        <dbReference type="ARBA" id="ARBA00023136"/>
    </source>
</evidence>
<evidence type="ECO:0000256" key="3">
    <source>
        <dbReference type="ARBA" id="ARBA00022989"/>
    </source>
</evidence>
<organism evidence="7 8">
    <name type="scientific">Candidatus Jorgensenbacteria bacterium GW2011_GWA2_45_9</name>
    <dbReference type="NCBI Taxonomy" id="1618663"/>
    <lineage>
        <taxon>Bacteria</taxon>
        <taxon>Candidatus Joergenseniibacteriota</taxon>
    </lineage>
</organism>
<feature type="transmembrane region" description="Helical" evidence="5">
    <location>
        <begin position="105"/>
        <end position="126"/>
    </location>
</feature>
<comment type="subcellular location">
    <subcellularLocation>
        <location evidence="1">Membrane</location>
        <topology evidence="1">Multi-pass membrane protein</topology>
    </subcellularLocation>
</comment>
<proteinExistence type="predicted"/>
<feature type="transmembrane region" description="Helical" evidence="5">
    <location>
        <begin position="147"/>
        <end position="169"/>
    </location>
</feature>
<evidence type="ECO:0000256" key="2">
    <source>
        <dbReference type="ARBA" id="ARBA00022692"/>
    </source>
</evidence>
<dbReference type="Proteomes" id="UP000034727">
    <property type="component" value="Unassembled WGS sequence"/>
</dbReference>
<dbReference type="PANTHER" id="PTHR37422">
    <property type="entry name" value="TEICHURONIC ACID BIOSYNTHESIS PROTEIN TUAE"/>
    <property type="match status" value="1"/>
</dbReference>
<name>A0A0G1N1U4_9BACT</name>
<dbReference type="EMBL" id="LCLJ01000023">
    <property type="protein sequence ID" value="KKU14474.1"/>
    <property type="molecule type" value="Genomic_DNA"/>
</dbReference>
<sequence length="471" mass="51668">MKKFFASANIAAIAVFAFCFSIPFGTKKFILPFVNNSTEEIRAAFVFLSDVWLLVFALILFVLLYRNSPPLAAQRFRLPKIALISGIIFIAFSSLSVFVSPMPELGAYSLIRLVFSALGAVLLCVLAVRTNKFIKSPLNTPPLAARLFIPAAVFLSGVFQAAVGILQFLRGESLGLRYLGESVINHGTEGVARVSVRGAYFLRAYGTMPHANILAAFLVFSLISGLFLLVICKHREAAGAGRYLRITFISAGIFIIIFGLAATFSRSGWIVGLFSAAAFFALSFAVLPRKQDIVIPFSVFAVSLAALFAVFGWAIFPRVSLSRAEPSVDLRVNYMKMDARIALSNPFLGAGIGNEVIYAENSGFYEKFGVLKRSDFQPTHNLFILSAAEIGFFGAAAFFVFLAAALFGGKLNIENAWLRVVFAGFLVFGLFDHFFWTLNSGRVMFWVVVFYSLLVFNSDAMADRVINKDVI</sequence>
<dbReference type="GO" id="GO:0016020">
    <property type="term" value="C:membrane"/>
    <property type="evidence" value="ECO:0007669"/>
    <property type="project" value="UniProtKB-SubCell"/>
</dbReference>
<feature type="transmembrane region" description="Helical" evidence="5">
    <location>
        <begin position="211"/>
        <end position="231"/>
    </location>
</feature>
<dbReference type="InterPro" id="IPR051533">
    <property type="entry name" value="WaaL-like"/>
</dbReference>
<gene>
    <name evidence="7" type="ORF">UX22_C0023G0010</name>
</gene>
<dbReference type="PANTHER" id="PTHR37422:SF13">
    <property type="entry name" value="LIPOPOLYSACCHARIDE BIOSYNTHESIS PROTEIN PA4999-RELATED"/>
    <property type="match status" value="1"/>
</dbReference>
<evidence type="ECO:0000259" key="6">
    <source>
        <dbReference type="Pfam" id="PF04932"/>
    </source>
</evidence>
<protein>
    <recommendedName>
        <fullName evidence="6">O-antigen ligase-related domain-containing protein</fullName>
    </recommendedName>
</protein>
<dbReference type="AlphaFoldDB" id="A0A0G1N1U4"/>
<feature type="transmembrane region" description="Helical" evidence="5">
    <location>
        <begin position="43"/>
        <end position="65"/>
    </location>
</feature>